<sequence length="82" mass="8768">MHKKNWQLKGRLWGDTKRSSTVEKPEIKQRHLARGGQPPDDLAVDLSSAEGGGGGGQGEKKRGSPSPQESAHIASSPSMPRP</sequence>
<comment type="caution">
    <text evidence="2">The sequence shown here is derived from an EMBL/GenBank/DDBJ whole genome shotgun (WGS) entry which is preliminary data.</text>
</comment>
<feature type="compositionally biased region" description="Basic and acidic residues" evidence="1">
    <location>
        <begin position="12"/>
        <end position="29"/>
    </location>
</feature>
<gene>
    <name evidence="2" type="ORF">AVEN_132061_1</name>
</gene>
<reference evidence="2 3" key="1">
    <citation type="journal article" date="2019" name="Sci. Rep.">
        <title>Orb-weaving spider Araneus ventricosus genome elucidates the spidroin gene catalogue.</title>
        <authorList>
            <person name="Kono N."/>
            <person name="Nakamura H."/>
            <person name="Ohtoshi R."/>
            <person name="Moran D.A.P."/>
            <person name="Shinohara A."/>
            <person name="Yoshida Y."/>
            <person name="Fujiwara M."/>
            <person name="Mori M."/>
            <person name="Tomita M."/>
            <person name="Arakawa K."/>
        </authorList>
    </citation>
    <scope>NUCLEOTIDE SEQUENCE [LARGE SCALE GENOMIC DNA]</scope>
</reference>
<feature type="compositionally biased region" description="Polar residues" evidence="1">
    <location>
        <begin position="65"/>
        <end position="82"/>
    </location>
</feature>
<dbReference type="Proteomes" id="UP000499080">
    <property type="component" value="Unassembled WGS sequence"/>
</dbReference>
<dbReference type="AlphaFoldDB" id="A0A4Y2S5Z6"/>
<proteinExistence type="predicted"/>
<name>A0A4Y2S5Z6_ARAVE</name>
<protein>
    <submittedName>
        <fullName evidence="2">Uncharacterized protein</fullName>
    </submittedName>
</protein>
<dbReference type="EMBL" id="BGPR01019910">
    <property type="protein sequence ID" value="GBN83313.1"/>
    <property type="molecule type" value="Genomic_DNA"/>
</dbReference>
<keyword evidence="3" id="KW-1185">Reference proteome</keyword>
<accession>A0A4Y2S5Z6</accession>
<evidence type="ECO:0000256" key="1">
    <source>
        <dbReference type="SAM" id="MobiDB-lite"/>
    </source>
</evidence>
<evidence type="ECO:0000313" key="3">
    <source>
        <dbReference type="Proteomes" id="UP000499080"/>
    </source>
</evidence>
<evidence type="ECO:0000313" key="2">
    <source>
        <dbReference type="EMBL" id="GBN83313.1"/>
    </source>
</evidence>
<feature type="region of interest" description="Disordered" evidence="1">
    <location>
        <begin position="1"/>
        <end position="82"/>
    </location>
</feature>
<organism evidence="2 3">
    <name type="scientific">Araneus ventricosus</name>
    <name type="common">Orbweaver spider</name>
    <name type="synonym">Epeira ventricosa</name>
    <dbReference type="NCBI Taxonomy" id="182803"/>
    <lineage>
        <taxon>Eukaryota</taxon>
        <taxon>Metazoa</taxon>
        <taxon>Ecdysozoa</taxon>
        <taxon>Arthropoda</taxon>
        <taxon>Chelicerata</taxon>
        <taxon>Arachnida</taxon>
        <taxon>Araneae</taxon>
        <taxon>Araneomorphae</taxon>
        <taxon>Entelegynae</taxon>
        <taxon>Araneoidea</taxon>
        <taxon>Araneidae</taxon>
        <taxon>Araneus</taxon>
    </lineage>
</organism>